<dbReference type="SUPFAM" id="SSF50494">
    <property type="entry name" value="Trypsin-like serine proteases"/>
    <property type="match status" value="1"/>
</dbReference>
<evidence type="ECO:0000313" key="1">
    <source>
        <dbReference type="EMBL" id="OLP75219.1"/>
    </source>
</evidence>
<dbReference type="Proteomes" id="UP000186817">
    <property type="component" value="Unassembled WGS sequence"/>
</dbReference>
<reference evidence="1 2" key="1">
    <citation type="submission" date="2016-02" db="EMBL/GenBank/DDBJ databases">
        <title>Genome analysis of coral dinoflagellate symbionts highlights evolutionary adaptations to a symbiotic lifestyle.</title>
        <authorList>
            <person name="Aranda M."/>
            <person name="Li Y."/>
            <person name="Liew Y.J."/>
            <person name="Baumgarten S."/>
            <person name="Simakov O."/>
            <person name="Wilson M."/>
            <person name="Piel J."/>
            <person name="Ashoor H."/>
            <person name="Bougouffa S."/>
            <person name="Bajic V.B."/>
            <person name="Ryu T."/>
            <person name="Ravasi T."/>
            <person name="Bayer T."/>
            <person name="Micklem G."/>
            <person name="Kim H."/>
            <person name="Bhak J."/>
            <person name="Lajeunesse T.C."/>
            <person name="Voolstra C.R."/>
        </authorList>
    </citation>
    <scope>NUCLEOTIDE SEQUENCE [LARGE SCALE GENOMIC DNA]</scope>
    <source>
        <strain evidence="1 2">CCMP2467</strain>
    </source>
</reference>
<accession>A0A1Q9BX16</accession>
<dbReference type="AlphaFoldDB" id="A0A1Q9BX16"/>
<proteinExistence type="predicted"/>
<dbReference type="InterPro" id="IPR009003">
    <property type="entry name" value="Peptidase_S1_PA"/>
</dbReference>
<organism evidence="1 2">
    <name type="scientific">Symbiodinium microadriaticum</name>
    <name type="common">Dinoflagellate</name>
    <name type="synonym">Zooxanthella microadriatica</name>
    <dbReference type="NCBI Taxonomy" id="2951"/>
    <lineage>
        <taxon>Eukaryota</taxon>
        <taxon>Sar</taxon>
        <taxon>Alveolata</taxon>
        <taxon>Dinophyceae</taxon>
        <taxon>Suessiales</taxon>
        <taxon>Symbiodiniaceae</taxon>
        <taxon>Symbiodinium</taxon>
    </lineage>
</organism>
<dbReference type="Gene3D" id="2.40.10.120">
    <property type="match status" value="1"/>
</dbReference>
<evidence type="ECO:0000313" key="2">
    <source>
        <dbReference type="Proteomes" id="UP000186817"/>
    </source>
</evidence>
<dbReference type="Pfam" id="PF13365">
    <property type="entry name" value="Trypsin_2"/>
    <property type="match status" value="1"/>
</dbReference>
<protein>
    <submittedName>
        <fullName evidence="1">Uncharacterized protein</fullName>
    </submittedName>
</protein>
<dbReference type="EMBL" id="LSRX01002677">
    <property type="protein sequence ID" value="OLP75219.1"/>
    <property type="molecule type" value="Genomic_DNA"/>
</dbReference>
<name>A0A1Q9BX16_SYMMI</name>
<sequence>MIQKQGSTDLEIFKPFFGRRGDGVWEIQAMASVPLKPKNAEDSDFYAVENDMFVAQPNIIGTIHSVLAKSIVPIVAHVPGETHLRCLGTGFFISCTGLLITAAHVITDPIDRRYGGVEIKLTSDTALCKVTELGAGIAHQPLPIIQPGLRGIGIAVGKSATAIGYAGMQDVELSMERSDMASGDFRFELHVSRGTVLERFPDNAECRQVPTPGACFSASMKLPAGMSGSPIFDDERLYVHGVVSKGWEDESGPSNHGYGSMLEHSLRIPIRFLDGKTLLDLFKEQEHGLPKFFIPDA</sequence>
<gene>
    <name evidence="1" type="ORF">AK812_SmicGene45022</name>
</gene>
<keyword evidence="2" id="KW-1185">Reference proteome</keyword>
<comment type="caution">
    <text evidence="1">The sequence shown here is derived from an EMBL/GenBank/DDBJ whole genome shotgun (WGS) entry which is preliminary data.</text>
</comment>